<evidence type="ECO:0000313" key="1">
    <source>
        <dbReference type="EMBL" id="GAF90671.1"/>
    </source>
</evidence>
<organism evidence="1">
    <name type="scientific">marine sediment metagenome</name>
    <dbReference type="NCBI Taxonomy" id="412755"/>
    <lineage>
        <taxon>unclassified sequences</taxon>
        <taxon>metagenomes</taxon>
        <taxon>ecological metagenomes</taxon>
    </lineage>
</organism>
<name>X0TTZ4_9ZZZZ</name>
<dbReference type="EMBL" id="BARS01019417">
    <property type="protein sequence ID" value="GAF90671.1"/>
    <property type="molecule type" value="Genomic_DNA"/>
</dbReference>
<sequence length="107" mass="12252">GLPLKIEDALNQIYTALNAKPIIKKLNDNTYDVTIKYPKKFCPIGGSNNSSRAGLFQENICIPYTRGFLNELFPEYKFESDILNCIPLDNHKTCRYILTIENRTNAH</sequence>
<accession>X0TTZ4</accession>
<dbReference type="AlphaFoldDB" id="X0TTZ4"/>
<comment type="caution">
    <text evidence="1">The sequence shown here is derived from an EMBL/GenBank/DDBJ whole genome shotgun (WGS) entry which is preliminary data.</text>
</comment>
<reference evidence="1" key="1">
    <citation type="journal article" date="2014" name="Front. Microbiol.">
        <title>High frequency of phylogenetically diverse reductive dehalogenase-homologous genes in deep subseafloor sedimentary metagenomes.</title>
        <authorList>
            <person name="Kawai M."/>
            <person name="Futagami T."/>
            <person name="Toyoda A."/>
            <person name="Takaki Y."/>
            <person name="Nishi S."/>
            <person name="Hori S."/>
            <person name="Arai W."/>
            <person name="Tsubouchi T."/>
            <person name="Morono Y."/>
            <person name="Uchiyama I."/>
            <person name="Ito T."/>
            <person name="Fujiyama A."/>
            <person name="Inagaki F."/>
            <person name="Takami H."/>
        </authorList>
    </citation>
    <scope>NUCLEOTIDE SEQUENCE</scope>
    <source>
        <strain evidence="1">Expedition CK06-06</strain>
    </source>
</reference>
<gene>
    <name evidence="1" type="ORF">S01H1_31471</name>
</gene>
<proteinExistence type="predicted"/>
<protein>
    <recommendedName>
        <fullName evidence="2">Metanogen output domain-containing protein</fullName>
    </recommendedName>
</protein>
<feature type="non-terminal residue" evidence="1">
    <location>
        <position position="1"/>
    </location>
</feature>
<evidence type="ECO:0008006" key="2">
    <source>
        <dbReference type="Google" id="ProtNLM"/>
    </source>
</evidence>